<feature type="transmembrane region" description="Helical" evidence="1">
    <location>
        <begin position="21"/>
        <end position="45"/>
    </location>
</feature>
<evidence type="ECO:0000256" key="1">
    <source>
        <dbReference type="SAM" id="Phobius"/>
    </source>
</evidence>
<dbReference type="RefSeq" id="WP_309867819.1">
    <property type="nucleotide sequence ID" value="NZ_JAVDQG010000007.1"/>
</dbReference>
<protein>
    <recommendedName>
        <fullName evidence="4">TadE-like protein</fullName>
    </recommendedName>
</protein>
<keyword evidence="1" id="KW-1133">Transmembrane helix</keyword>
<reference evidence="2 3" key="1">
    <citation type="submission" date="2023-07" db="EMBL/GenBank/DDBJ databases">
        <title>Genomic Encyclopedia of Type Strains, Phase IV (KMG-IV): sequencing the most valuable type-strain genomes for metagenomic binning, comparative biology and taxonomic classification.</title>
        <authorList>
            <person name="Goeker M."/>
        </authorList>
    </citation>
    <scope>NUCLEOTIDE SEQUENCE [LARGE SCALE GENOMIC DNA]</scope>
    <source>
        <strain evidence="2 3">DSM 45903</strain>
    </source>
</reference>
<name>A0ABU1ITG5_9BACL</name>
<evidence type="ECO:0000313" key="3">
    <source>
        <dbReference type="Proteomes" id="UP001185012"/>
    </source>
</evidence>
<dbReference type="Proteomes" id="UP001185012">
    <property type="component" value="Unassembled WGS sequence"/>
</dbReference>
<keyword evidence="1" id="KW-0812">Transmembrane</keyword>
<accession>A0ABU1ITG5</accession>
<keyword evidence="3" id="KW-1185">Reference proteome</keyword>
<sequence>MRSIMKRHLLRRKGSVTLESIVILTLFLLMTLFVWQFVVAGIAILETQDWLTRASRDLSIGEPKKDVEELAKERFKSASYHTLKAIDLKVEDGQATVKAEIGIQPIIKGFPVFPYQTEVVTPVMN</sequence>
<evidence type="ECO:0008006" key="4">
    <source>
        <dbReference type="Google" id="ProtNLM"/>
    </source>
</evidence>
<comment type="caution">
    <text evidence="2">The sequence shown here is derived from an EMBL/GenBank/DDBJ whole genome shotgun (WGS) entry which is preliminary data.</text>
</comment>
<evidence type="ECO:0000313" key="2">
    <source>
        <dbReference type="EMBL" id="MDR6227065.1"/>
    </source>
</evidence>
<keyword evidence="1" id="KW-0472">Membrane</keyword>
<proteinExistence type="predicted"/>
<organism evidence="2 3">
    <name type="scientific">Desmospora profundinema</name>
    <dbReference type="NCBI Taxonomy" id="1571184"/>
    <lineage>
        <taxon>Bacteria</taxon>
        <taxon>Bacillati</taxon>
        <taxon>Bacillota</taxon>
        <taxon>Bacilli</taxon>
        <taxon>Bacillales</taxon>
        <taxon>Thermoactinomycetaceae</taxon>
        <taxon>Desmospora</taxon>
    </lineage>
</organism>
<gene>
    <name evidence="2" type="ORF">JOE21_003077</name>
</gene>
<dbReference type="EMBL" id="JAVDQG010000007">
    <property type="protein sequence ID" value="MDR6227065.1"/>
    <property type="molecule type" value="Genomic_DNA"/>
</dbReference>